<organism evidence="1 2">
    <name type="scientific">Euplotes crassus</name>
    <dbReference type="NCBI Taxonomy" id="5936"/>
    <lineage>
        <taxon>Eukaryota</taxon>
        <taxon>Sar</taxon>
        <taxon>Alveolata</taxon>
        <taxon>Ciliophora</taxon>
        <taxon>Intramacronucleata</taxon>
        <taxon>Spirotrichea</taxon>
        <taxon>Hypotrichia</taxon>
        <taxon>Euplotida</taxon>
        <taxon>Euplotidae</taxon>
        <taxon>Moneuplotes</taxon>
    </lineage>
</organism>
<evidence type="ECO:0000313" key="1">
    <source>
        <dbReference type="EMBL" id="CAI2369181.1"/>
    </source>
</evidence>
<accession>A0AAD1UJV3</accession>
<sequence>MKVEIRNRKGKESNKKGTLVYSEKCESTMQSTSTQSYDKSFSPLKFKKLRSRRDLHKRHKKSMVRDNKALEDLKKDLNSSYDLTNAYKEKSREENKGIDKYLMYRSSFIPSVFVKRYTGSGIFPSNKVWTDKDMAPMCQLHKKSHAYLQKNKMWQKSLLKKLKNRKEIGKKNKTIDFDVSPSKCSFVRISSPIKDGSSFIKEFIRQRAALQNNLKGRNQVLNNSLKVRRIDNESIEFQNDVIKKRTASNHCLVTRSKETSISPHRKALKLNYIQKSFKSQERSSVTLKIKDVESCPWETKYDCDTTFYDYNDQHKYGDA</sequence>
<protein>
    <submittedName>
        <fullName evidence="1">Uncharacterized protein</fullName>
    </submittedName>
</protein>
<comment type="caution">
    <text evidence="1">The sequence shown here is derived from an EMBL/GenBank/DDBJ whole genome shotgun (WGS) entry which is preliminary data.</text>
</comment>
<name>A0AAD1UJV3_EUPCR</name>
<gene>
    <name evidence="1" type="ORF">ECRASSUSDP1_LOCUS10479</name>
</gene>
<keyword evidence="2" id="KW-1185">Reference proteome</keyword>
<evidence type="ECO:0000313" key="2">
    <source>
        <dbReference type="Proteomes" id="UP001295684"/>
    </source>
</evidence>
<reference evidence="1" key="1">
    <citation type="submission" date="2023-07" db="EMBL/GenBank/DDBJ databases">
        <authorList>
            <consortium name="AG Swart"/>
            <person name="Singh M."/>
            <person name="Singh A."/>
            <person name="Seah K."/>
            <person name="Emmerich C."/>
        </authorList>
    </citation>
    <scope>NUCLEOTIDE SEQUENCE</scope>
    <source>
        <strain evidence="1">DP1</strain>
    </source>
</reference>
<dbReference type="EMBL" id="CAMPGE010010330">
    <property type="protein sequence ID" value="CAI2369181.1"/>
    <property type="molecule type" value="Genomic_DNA"/>
</dbReference>
<dbReference type="AlphaFoldDB" id="A0AAD1UJV3"/>
<dbReference type="Proteomes" id="UP001295684">
    <property type="component" value="Unassembled WGS sequence"/>
</dbReference>
<proteinExistence type="predicted"/>